<gene>
    <name evidence="4" type="ORF">EZJ19_01995</name>
</gene>
<evidence type="ECO:0000259" key="2">
    <source>
        <dbReference type="PROSITE" id="PS50110"/>
    </source>
</evidence>
<dbReference type="Gene3D" id="3.40.50.2300">
    <property type="match status" value="1"/>
</dbReference>
<dbReference type="SUPFAM" id="SSF52172">
    <property type="entry name" value="CheY-like"/>
    <property type="match status" value="1"/>
</dbReference>
<dbReference type="InterPro" id="IPR001789">
    <property type="entry name" value="Sig_transdc_resp-reg_receiver"/>
</dbReference>
<keyword evidence="1" id="KW-0597">Phosphoprotein</keyword>
<feature type="domain" description="Response regulatory" evidence="2">
    <location>
        <begin position="5"/>
        <end position="121"/>
    </location>
</feature>
<dbReference type="InterPro" id="IPR011006">
    <property type="entry name" value="CheY-like_superfamily"/>
</dbReference>
<dbReference type="InterPro" id="IPR003607">
    <property type="entry name" value="HD/PDEase_dom"/>
</dbReference>
<proteinExistence type="predicted"/>
<dbReference type="InterPro" id="IPR037522">
    <property type="entry name" value="HD_GYP_dom"/>
</dbReference>
<evidence type="ECO:0000259" key="3">
    <source>
        <dbReference type="PROSITE" id="PS51832"/>
    </source>
</evidence>
<dbReference type="EMBL" id="SJZB01000010">
    <property type="protein sequence ID" value="TCJ18506.1"/>
    <property type="molecule type" value="Genomic_DNA"/>
</dbReference>
<dbReference type="Gene3D" id="1.10.3210.10">
    <property type="entry name" value="Hypothetical protein af1432"/>
    <property type="match status" value="1"/>
</dbReference>
<evidence type="ECO:0000313" key="4">
    <source>
        <dbReference type="EMBL" id="TCJ18506.1"/>
    </source>
</evidence>
<sequence length="361" mass="39759">MSAHTLLIVDDEPANLALLTQVLQPHYRVRAANSGARALQAAVTPPHPDLILLDVMMPDMDGYAVLTRLRENPDTRAIPVIFVTALDDDVNEEHGLESGAVDYIAKPVKAAIVMARVRSQLELKQARDRLADQNSWLEAEVARRTEEILTIQDVGIHALAQLAETRDPETGNHIRRTQEYVNLLAQRLRRHPRFQATLDDHYIQVLSKSAPLHDIGKVGIPDTILLKPGRLDAAEMAIMRRHAQLGADAIAKALRSSGRPADFLNVAMEIARWHHERWDGGGYPDGLAGEAIPVSARLMAIADVFDALVSPRVYKDAMSLDAAREIIARGRGGHFDPDVAEAFLTDFDAFAAIAGRFRDTG</sequence>
<dbReference type="Proteomes" id="UP000295443">
    <property type="component" value="Unassembled WGS sequence"/>
</dbReference>
<dbReference type="PANTHER" id="PTHR45228:SF5">
    <property type="entry name" value="CYCLIC DI-GMP PHOSPHODIESTERASE VC_1348-RELATED"/>
    <property type="match status" value="1"/>
</dbReference>
<accession>A0A4R1BME4</accession>
<dbReference type="Pfam" id="PF00072">
    <property type="entry name" value="Response_reg"/>
    <property type="match status" value="1"/>
</dbReference>
<dbReference type="PROSITE" id="PS50110">
    <property type="entry name" value="RESPONSE_REGULATORY"/>
    <property type="match status" value="1"/>
</dbReference>
<feature type="modified residue" description="4-aspartylphosphate" evidence="1">
    <location>
        <position position="54"/>
    </location>
</feature>
<dbReference type="PANTHER" id="PTHR45228">
    <property type="entry name" value="CYCLIC DI-GMP PHOSPHODIESTERASE TM_0186-RELATED"/>
    <property type="match status" value="1"/>
</dbReference>
<dbReference type="Pfam" id="PF13487">
    <property type="entry name" value="HD_5"/>
    <property type="match status" value="1"/>
</dbReference>
<protein>
    <submittedName>
        <fullName evidence="4">Two-component system response regulator</fullName>
    </submittedName>
</protein>
<dbReference type="PROSITE" id="PS51832">
    <property type="entry name" value="HD_GYP"/>
    <property type="match status" value="1"/>
</dbReference>
<evidence type="ECO:0000256" key="1">
    <source>
        <dbReference type="PROSITE-ProRule" id="PRU00169"/>
    </source>
</evidence>
<organism evidence="4 5">
    <name type="scientific">Parasulfuritortus cantonensis</name>
    <dbReference type="NCBI Taxonomy" id="2528202"/>
    <lineage>
        <taxon>Bacteria</taxon>
        <taxon>Pseudomonadati</taxon>
        <taxon>Pseudomonadota</taxon>
        <taxon>Betaproteobacteria</taxon>
        <taxon>Nitrosomonadales</taxon>
        <taxon>Thiobacillaceae</taxon>
        <taxon>Parasulfuritortus</taxon>
    </lineage>
</organism>
<dbReference type="GO" id="GO:0000160">
    <property type="term" value="P:phosphorelay signal transduction system"/>
    <property type="evidence" value="ECO:0007669"/>
    <property type="project" value="InterPro"/>
</dbReference>
<dbReference type="SUPFAM" id="SSF109604">
    <property type="entry name" value="HD-domain/PDEase-like"/>
    <property type="match status" value="1"/>
</dbReference>
<evidence type="ECO:0000313" key="5">
    <source>
        <dbReference type="Proteomes" id="UP000295443"/>
    </source>
</evidence>
<dbReference type="InterPro" id="IPR052020">
    <property type="entry name" value="Cyclic_di-GMP/3'3'-cGAMP_PDE"/>
</dbReference>
<keyword evidence="5" id="KW-1185">Reference proteome</keyword>
<dbReference type="AlphaFoldDB" id="A0A4R1BME4"/>
<feature type="domain" description="HD-GYP" evidence="3">
    <location>
        <begin position="148"/>
        <end position="359"/>
    </location>
</feature>
<dbReference type="RefSeq" id="WP_131444630.1">
    <property type="nucleotide sequence ID" value="NZ_SJZB01000010.1"/>
</dbReference>
<name>A0A4R1BME4_9PROT</name>
<dbReference type="CDD" id="cd00077">
    <property type="entry name" value="HDc"/>
    <property type="match status" value="1"/>
</dbReference>
<dbReference type="SMART" id="SM00448">
    <property type="entry name" value="REC"/>
    <property type="match status" value="1"/>
</dbReference>
<dbReference type="SMART" id="SM00471">
    <property type="entry name" value="HDc"/>
    <property type="match status" value="1"/>
</dbReference>
<dbReference type="GO" id="GO:0008081">
    <property type="term" value="F:phosphoric diester hydrolase activity"/>
    <property type="evidence" value="ECO:0007669"/>
    <property type="project" value="UniProtKB-ARBA"/>
</dbReference>
<dbReference type="OrthoDB" id="9763857at2"/>
<reference evidence="4 5" key="1">
    <citation type="submission" date="2019-03" db="EMBL/GenBank/DDBJ databases">
        <title>Genome sequence of Thiobacillaceae bacterium LSR1, a sulfur-oxidizing bacterium isolated from freshwater sediment.</title>
        <authorList>
            <person name="Li S."/>
        </authorList>
    </citation>
    <scope>NUCLEOTIDE SEQUENCE [LARGE SCALE GENOMIC DNA]</scope>
    <source>
        <strain evidence="4 5">LSR1</strain>
    </source>
</reference>
<comment type="caution">
    <text evidence="4">The sequence shown here is derived from an EMBL/GenBank/DDBJ whole genome shotgun (WGS) entry which is preliminary data.</text>
</comment>